<name>A0AAV1U1C8_9STRA</name>
<dbReference type="EMBL" id="CAKLBY020000124">
    <property type="protein sequence ID" value="CAK7928465.1"/>
    <property type="molecule type" value="Genomic_DNA"/>
</dbReference>
<evidence type="ECO:0000313" key="1">
    <source>
        <dbReference type="EMBL" id="CAK7928465.1"/>
    </source>
</evidence>
<dbReference type="Proteomes" id="UP001162060">
    <property type="component" value="Unassembled WGS sequence"/>
</dbReference>
<gene>
    <name evidence="1" type="ORF">PM001_LOCUS13615</name>
</gene>
<organism evidence="1 2">
    <name type="scientific">Peronospora matthiolae</name>
    <dbReference type="NCBI Taxonomy" id="2874970"/>
    <lineage>
        <taxon>Eukaryota</taxon>
        <taxon>Sar</taxon>
        <taxon>Stramenopiles</taxon>
        <taxon>Oomycota</taxon>
        <taxon>Peronosporomycetes</taxon>
        <taxon>Peronosporales</taxon>
        <taxon>Peronosporaceae</taxon>
        <taxon>Peronospora</taxon>
    </lineage>
</organism>
<comment type="caution">
    <text evidence="1">The sequence shown here is derived from an EMBL/GenBank/DDBJ whole genome shotgun (WGS) entry which is preliminary data.</text>
</comment>
<accession>A0AAV1U1C8</accession>
<protein>
    <submittedName>
        <fullName evidence="1">Uncharacterized protein</fullName>
    </submittedName>
</protein>
<reference evidence="1" key="1">
    <citation type="submission" date="2024-01" db="EMBL/GenBank/DDBJ databases">
        <authorList>
            <person name="Webb A."/>
        </authorList>
    </citation>
    <scope>NUCLEOTIDE SEQUENCE</scope>
    <source>
        <strain evidence="1">Pm1</strain>
    </source>
</reference>
<dbReference type="AlphaFoldDB" id="A0AAV1U1C8"/>
<proteinExistence type="predicted"/>
<evidence type="ECO:0000313" key="2">
    <source>
        <dbReference type="Proteomes" id="UP001162060"/>
    </source>
</evidence>
<sequence>MVSKSMRCAAKAAEREAAVDNAAALDDAQDLAAEDVPSAADAEALSSASYMQRHVVIHYC</sequence>